<gene>
    <name evidence="3" type="primary">LOC112285671</name>
    <name evidence="2" type="ORF">PHYPA_011471</name>
</gene>
<keyword evidence="4" id="KW-1185">Reference proteome</keyword>
<dbReference type="Pfam" id="PF25370">
    <property type="entry name" value="HTH_74"/>
    <property type="match status" value="1"/>
</dbReference>
<dbReference type="PaxDb" id="3218-PP1S62_229V6.1"/>
<sequence length="554" mass="61632">MMQLADSMDAVIESSLTVDMLSTPQRKLEVKRKEWKMKFAEFKSCEQSSSIYDAYISSANSCAPPEVMEVPQVACPGPTESVILKNRPKRVGLTPQHWNQVGFMKDAEAEHLNQRQLTQTHITKYTKTSRSSHSTKLGVGFKVPQKHERCLAPGAGVYYMPSRSITSKGYGQACTVEALSLLADVSCKLKRTHQLSSDLTSTLSEKDYHKKNFANPHCKEHYHDKHSNKLPLLIKDNSCKVVRKLRTPRRTSLTIFPCQTKPQKNTSLSKCDELCYCTESISSLVDAGSLRNRLPMADVSTITSTKSELLSEDKFSCDQLMSNIEAPQAQSATNLERFSKSLVSVDKSISKTEVLQAQSATNFGRFSKSSCQLSDTKKRIRRGFKRTERFTLQILQFIGDLTVPERLIRQELGNNPDTSKALRLLVSDRKVTRLGTGGRGRAYEYVATEKGLLQLRGLEQAVEEIIDLTPESESVSSSNPVASATNVSDACEPKAQCLRTEDTKISEPLAADKNVSRSLSVTPHCFLGWQVQDLNSVIRSETLDLERSGVTGCS</sequence>
<proteinExistence type="predicted"/>
<dbReference type="Proteomes" id="UP000006727">
    <property type="component" value="Chromosome 8"/>
</dbReference>
<dbReference type="EnsemblPlants" id="Pp3c8_13230V3.1">
    <property type="protein sequence ID" value="Pp3c8_13230V3.1"/>
    <property type="gene ID" value="Pp3c8_13230"/>
</dbReference>
<reference evidence="3" key="3">
    <citation type="submission" date="2020-12" db="UniProtKB">
        <authorList>
            <consortium name="EnsemblPlants"/>
        </authorList>
    </citation>
    <scope>IDENTIFICATION</scope>
</reference>
<evidence type="ECO:0000259" key="1">
    <source>
        <dbReference type="Pfam" id="PF25370"/>
    </source>
</evidence>
<name>A0A2K1K726_PHYPA</name>
<dbReference type="EMBL" id="ABEU02000008">
    <property type="protein sequence ID" value="PNR49575.1"/>
    <property type="molecule type" value="Genomic_DNA"/>
</dbReference>
<dbReference type="PANTHER" id="PTHR34799">
    <property type="entry name" value="OS07G0656300 PROTEIN"/>
    <property type="match status" value="1"/>
</dbReference>
<evidence type="ECO:0000313" key="3">
    <source>
        <dbReference type="EnsemblPlants" id="Pp3c8_13230V3.1"/>
    </source>
</evidence>
<accession>A0A2K1K726</accession>
<dbReference type="OrthoDB" id="515857at2759"/>
<dbReference type="RefSeq" id="XP_024382417.1">
    <property type="nucleotide sequence ID" value="XM_024526649.2"/>
</dbReference>
<dbReference type="PANTHER" id="PTHR34799:SF2">
    <property type="entry name" value="OS07G0656300 PROTEIN"/>
    <property type="match status" value="1"/>
</dbReference>
<evidence type="ECO:0000313" key="4">
    <source>
        <dbReference type="Proteomes" id="UP000006727"/>
    </source>
</evidence>
<dbReference type="STRING" id="3218.A0A2K1K726"/>
<dbReference type="InterPro" id="IPR057523">
    <property type="entry name" value="HTH_74"/>
</dbReference>
<reference evidence="2 4" key="2">
    <citation type="journal article" date="2018" name="Plant J.">
        <title>The Physcomitrella patens chromosome-scale assembly reveals moss genome structure and evolution.</title>
        <authorList>
            <person name="Lang D."/>
            <person name="Ullrich K.K."/>
            <person name="Murat F."/>
            <person name="Fuchs J."/>
            <person name="Jenkins J."/>
            <person name="Haas F.B."/>
            <person name="Piednoel M."/>
            <person name="Gundlach H."/>
            <person name="Van Bel M."/>
            <person name="Meyberg R."/>
            <person name="Vives C."/>
            <person name="Morata J."/>
            <person name="Symeonidi A."/>
            <person name="Hiss M."/>
            <person name="Muchero W."/>
            <person name="Kamisugi Y."/>
            <person name="Saleh O."/>
            <person name="Blanc G."/>
            <person name="Decker E.L."/>
            <person name="van Gessel N."/>
            <person name="Grimwood J."/>
            <person name="Hayes R.D."/>
            <person name="Graham S.W."/>
            <person name="Gunter L.E."/>
            <person name="McDaniel S.F."/>
            <person name="Hoernstein S.N.W."/>
            <person name="Larsson A."/>
            <person name="Li F.W."/>
            <person name="Perroud P.F."/>
            <person name="Phillips J."/>
            <person name="Ranjan P."/>
            <person name="Rokshar D.S."/>
            <person name="Rothfels C.J."/>
            <person name="Schneider L."/>
            <person name="Shu S."/>
            <person name="Stevenson D.W."/>
            <person name="Thummler F."/>
            <person name="Tillich M."/>
            <person name="Villarreal Aguilar J.C."/>
            <person name="Widiez T."/>
            <person name="Wong G.K."/>
            <person name="Wymore A."/>
            <person name="Zhang Y."/>
            <person name="Zimmer A.D."/>
            <person name="Quatrano R.S."/>
            <person name="Mayer K.F.X."/>
            <person name="Goodstein D."/>
            <person name="Casacuberta J.M."/>
            <person name="Vandepoele K."/>
            <person name="Reski R."/>
            <person name="Cuming A.C."/>
            <person name="Tuskan G.A."/>
            <person name="Maumus F."/>
            <person name="Salse J."/>
            <person name="Schmutz J."/>
            <person name="Rensing S.A."/>
        </authorList>
    </citation>
    <scope>NUCLEOTIDE SEQUENCE [LARGE SCALE GENOMIC DNA]</scope>
    <source>
        <strain evidence="3 4">cv. Gransden 2004</strain>
    </source>
</reference>
<protein>
    <recommendedName>
        <fullName evidence="1">HTH three-helical bundle domain-containing protein</fullName>
    </recommendedName>
</protein>
<evidence type="ECO:0000313" key="2">
    <source>
        <dbReference type="EMBL" id="PNR49575.1"/>
    </source>
</evidence>
<dbReference type="AlphaFoldDB" id="A0A2K1K726"/>
<organism evidence="2">
    <name type="scientific">Physcomitrium patens</name>
    <name type="common">Spreading-leaved earth moss</name>
    <name type="synonym">Physcomitrella patens</name>
    <dbReference type="NCBI Taxonomy" id="3218"/>
    <lineage>
        <taxon>Eukaryota</taxon>
        <taxon>Viridiplantae</taxon>
        <taxon>Streptophyta</taxon>
        <taxon>Embryophyta</taxon>
        <taxon>Bryophyta</taxon>
        <taxon>Bryophytina</taxon>
        <taxon>Bryopsida</taxon>
        <taxon>Funariidae</taxon>
        <taxon>Funariales</taxon>
        <taxon>Funariaceae</taxon>
        <taxon>Physcomitrium</taxon>
    </lineage>
</organism>
<dbReference type="GeneID" id="112285671"/>
<dbReference type="Gramene" id="Pp3c8_13230V3.1">
    <property type="protein sequence ID" value="Pp3c8_13230V3.1"/>
    <property type="gene ID" value="Pp3c8_13230"/>
</dbReference>
<feature type="domain" description="HTH three-helical bundle" evidence="1">
    <location>
        <begin position="393"/>
        <end position="424"/>
    </location>
</feature>
<reference evidence="2 4" key="1">
    <citation type="journal article" date="2008" name="Science">
        <title>The Physcomitrella genome reveals evolutionary insights into the conquest of land by plants.</title>
        <authorList>
            <person name="Rensing S."/>
            <person name="Lang D."/>
            <person name="Zimmer A."/>
            <person name="Terry A."/>
            <person name="Salamov A."/>
            <person name="Shapiro H."/>
            <person name="Nishiyama T."/>
            <person name="Perroud P.-F."/>
            <person name="Lindquist E."/>
            <person name="Kamisugi Y."/>
            <person name="Tanahashi T."/>
            <person name="Sakakibara K."/>
            <person name="Fujita T."/>
            <person name="Oishi K."/>
            <person name="Shin-I T."/>
            <person name="Kuroki Y."/>
            <person name="Toyoda A."/>
            <person name="Suzuki Y."/>
            <person name="Hashimoto A."/>
            <person name="Yamaguchi K."/>
            <person name="Sugano A."/>
            <person name="Kohara Y."/>
            <person name="Fujiyama A."/>
            <person name="Anterola A."/>
            <person name="Aoki S."/>
            <person name="Ashton N."/>
            <person name="Barbazuk W.B."/>
            <person name="Barker E."/>
            <person name="Bennetzen J."/>
            <person name="Bezanilla M."/>
            <person name="Blankenship R."/>
            <person name="Cho S.H."/>
            <person name="Dutcher S."/>
            <person name="Estelle M."/>
            <person name="Fawcett J.A."/>
            <person name="Gundlach H."/>
            <person name="Hanada K."/>
            <person name="Heyl A."/>
            <person name="Hicks K.A."/>
            <person name="Hugh J."/>
            <person name="Lohr M."/>
            <person name="Mayer K."/>
            <person name="Melkozernov A."/>
            <person name="Murata T."/>
            <person name="Nelson D."/>
            <person name="Pils B."/>
            <person name="Prigge M."/>
            <person name="Reiss B."/>
            <person name="Renner T."/>
            <person name="Rombauts S."/>
            <person name="Rushton P."/>
            <person name="Sanderfoot A."/>
            <person name="Schween G."/>
            <person name="Shiu S.-H."/>
            <person name="Stueber K."/>
            <person name="Theodoulou F.L."/>
            <person name="Tu H."/>
            <person name="Van de Peer Y."/>
            <person name="Verrier P.J."/>
            <person name="Waters E."/>
            <person name="Wood A."/>
            <person name="Yang L."/>
            <person name="Cove D."/>
            <person name="Cuming A."/>
            <person name="Hasebe M."/>
            <person name="Lucas S."/>
            <person name="Mishler D.B."/>
            <person name="Reski R."/>
            <person name="Grigoriev I."/>
            <person name="Quatrano R.S."/>
            <person name="Boore J.L."/>
        </authorList>
    </citation>
    <scope>NUCLEOTIDE SEQUENCE [LARGE SCALE GENOMIC DNA]</scope>
    <source>
        <strain evidence="3 4">cv. Gransden 2004</strain>
    </source>
</reference>